<dbReference type="AlphaFoldDB" id="Q97FD1"/>
<dbReference type="GO" id="GO:0016787">
    <property type="term" value="F:hydrolase activity"/>
    <property type="evidence" value="ECO:0007669"/>
    <property type="project" value="UniProtKB-KW"/>
</dbReference>
<dbReference type="PATRIC" id="fig|272562.8.peg.2996"/>
<dbReference type="eggNOG" id="COG1713">
    <property type="taxonomic scope" value="Bacteria"/>
</dbReference>
<organism evidence="1 2">
    <name type="scientific">Clostridium acetobutylicum (strain ATCC 824 / DSM 792 / JCM 1419 / IAM 19013 / LMG 5710 / NBRC 13948 / NRRL B-527 / VKM B-1787 / 2291 / W)</name>
    <dbReference type="NCBI Taxonomy" id="272562"/>
    <lineage>
        <taxon>Bacteria</taxon>
        <taxon>Bacillati</taxon>
        <taxon>Bacillota</taxon>
        <taxon>Clostridia</taxon>
        <taxon>Eubacteriales</taxon>
        <taxon>Clostridiaceae</taxon>
        <taxon>Clostridium</taxon>
    </lineage>
</organism>
<keyword evidence="1" id="KW-0378">Hydrolase</keyword>
<name>Q97FD1_CLOAB</name>
<proteinExistence type="predicted"/>
<dbReference type="KEGG" id="cac:CA_C2809"/>
<dbReference type="PIR" id="F97245">
    <property type="entry name" value="F97245"/>
</dbReference>
<dbReference type="HOGENOM" id="CLU_173903_0_0_9"/>
<dbReference type="EMBL" id="AE001437">
    <property type="protein sequence ID" value="AAK80753.1"/>
    <property type="molecule type" value="Genomic_DNA"/>
</dbReference>
<reference evidence="1 2" key="1">
    <citation type="journal article" date="2001" name="J. Bacteriol.">
        <title>Genome sequence and comparative analysis of the solvent-producing bacterium Clostridium acetobutylicum.</title>
        <authorList>
            <person name="Nolling J."/>
            <person name="Breton G."/>
            <person name="Omelchenko M.V."/>
            <person name="Makarova K.S."/>
            <person name="Zeng Q."/>
            <person name="Gibson R."/>
            <person name="Lee H.M."/>
            <person name="Dubois J."/>
            <person name="Qiu D."/>
            <person name="Hitti J."/>
            <person name="Wolf Y.I."/>
            <person name="Tatusov R.L."/>
            <person name="Sabathe F."/>
            <person name="Doucette-Stamm L."/>
            <person name="Soucaille P."/>
            <person name="Daly M.J."/>
            <person name="Bennett G.N."/>
            <person name="Koonin E.V."/>
            <person name="Smith D.R."/>
        </authorList>
    </citation>
    <scope>NUCLEOTIDE SEQUENCE [LARGE SCALE GENOMIC DNA]</scope>
    <source>
        <strain evidence="2">ATCC 824 / DSM 792 / JCM 1419 / LMG 5710 / VKM B-1787</strain>
    </source>
</reference>
<dbReference type="STRING" id="272562.CA_C2809"/>
<dbReference type="Proteomes" id="UP000000814">
    <property type="component" value="Chromosome"/>
</dbReference>
<gene>
    <name evidence="1" type="ordered locus">CA_C2809</name>
</gene>
<dbReference type="OrthoDB" id="5295945at2"/>
<evidence type="ECO:0000313" key="1">
    <source>
        <dbReference type="EMBL" id="AAK80753.1"/>
    </source>
</evidence>
<protein>
    <submittedName>
        <fullName evidence="1">Predicted HD superfamily hydrolase</fullName>
    </submittedName>
</protein>
<sequence length="98" mass="11693">MKEIFKISDKRIVLPIKYHTTLRNGASNYEMALFVSDKLSWDQSGTPPYYDVVNKELNKSIYHASLAYIRYVLDNNMILMPHRWMLEAKVWLEEYCKD</sequence>
<evidence type="ECO:0000313" key="2">
    <source>
        <dbReference type="Proteomes" id="UP000000814"/>
    </source>
</evidence>
<dbReference type="Gene3D" id="1.10.3210.10">
    <property type="entry name" value="Hypothetical protein af1432"/>
    <property type="match status" value="1"/>
</dbReference>
<keyword evidence="2" id="KW-1185">Reference proteome</keyword>
<dbReference type="SMR" id="Q97FD1"/>
<accession>Q97FD1</accession>